<dbReference type="InterPro" id="IPR005325">
    <property type="entry name" value="DUF308_memb"/>
</dbReference>
<dbReference type="Proteomes" id="UP000015961">
    <property type="component" value="Unassembled WGS sequence"/>
</dbReference>
<dbReference type="PANTHER" id="PTHR34989:SF1">
    <property type="entry name" value="PROTEIN HDED"/>
    <property type="match status" value="1"/>
</dbReference>
<dbReference type="AlphaFoldDB" id="S0L5X1"/>
<dbReference type="OrthoDB" id="2301130at2"/>
<dbReference type="STRING" id="1140003.OMY_01097"/>
<name>S0L5X1_9ENTE</name>
<dbReference type="EMBL" id="ASWO01000005">
    <property type="protein sequence ID" value="EOT83856.1"/>
    <property type="molecule type" value="Genomic_DNA"/>
</dbReference>
<comment type="caution">
    <text evidence="2">The sequence shown here is derived from an EMBL/GenBank/DDBJ whole genome shotgun (WGS) entry which is preliminary data.</text>
</comment>
<organism evidence="2 3">
    <name type="scientific">Enterococcus sulfureus ATCC 49903</name>
    <dbReference type="NCBI Taxonomy" id="1140003"/>
    <lineage>
        <taxon>Bacteria</taxon>
        <taxon>Bacillati</taxon>
        <taxon>Bacillota</taxon>
        <taxon>Bacilli</taxon>
        <taxon>Lactobacillales</taxon>
        <taxon>Enterococcaceae</taxon>
        <taxon>Enterococcus</taxon>
    </lineage>
</organism>
<feature type="transmembrane region" description="Helical" evidence="1">
    <location>
        <begin position="34"/>
        <end position="53"/>
    </location>
</feature>
<keyword evidence="1" id="KW-1133">Transmembrane helix</keyword>
<dbReference type="GO" id="GO:0005886">
    <property type="term" value="C:plasma membrane"/>
    <property type="evidence" value="ECO:0007669"/>
    <property type="project" value="TreeGrafter"/>
</dbReference>
<evidence type="ECO:0000313" key="2">
    <source>
        <dbReference type="EMBL" id="EOT83856.1"/>
    </source>
</evidence>
<feature type="transmembrane region" description="Helical" evidence="1">
    <location>
        <begin position="92"/>
        <end position="112"/>
    </location>
</feature>
<dbReference type="RefSeq" id="WP_016185549.1">
    <property type="nucleotide sequence ID" value="NZ_ASWO01000005.1"/>
</dbReference>
<evidence type="ECO:0008006" key="4">
    <source>
        <dbReference type="Google" id="ProtNLM"/>
    </source>
</evidence>
<sequence length="175" mass="19674">MRQFLDHMQRYAWVRTIVYVIIGFLLLIEPKKFFNGVVYVLAAYIAIMGIMNLITTYRMRKDTGFVGFGVTSGVLLLIAALAILVLTKPIISIFPIFFGIILIIQGLVYLMQQPQGPRVVNKSRWPRVIFGLCLLAVGLILLFNPFQSILFALQLAGIVIILSGIETLITSIRSR</sequence>
<dbReference type="PATRIC" id="fig|1140003.3.peg.1055"/>
<dbReference type="Pfam" id="PF03729">
    <property type="entry name" value="DUF308"/>
    <property type="match status" value="2"/>
</dbReference>
<feature type="transmembrane region" description="Helical" evidence="1">
    <location>
        <begin position="12"/>
        <end position="28"/>
    </location>
</feature>
<gene>
    <name evidence="2" type="ORF">I573_01581</name>
</gene>
<keyword evidence="3" id="KW-1185">Reference proteome</keyword>
<protein>
    <recommendedName>
        <fullName evidence="4">Acid-resistance membrane protein</fullName>
    </recommendedName>
</protein>
<keyword evidence="1" id="KW-0812">Transmembrane</keyword>
<feature type="transmembrane region" description="Helical" evidence="1">
    <location>
        <begin position="124"/>
        <end position="143"/>
    </location>
</feature>
<dbReference type="eggNOG" id="COG3247">
    <property type="taxonomic scope" value="Bacteria"/>
</dbReference>
<reference evidence="2 3" key="1">
    <citation type="submission" date="2013-03" db="EMBL/GenBank/DDBJ databases">
        <title>The Genome Sequence of Enterococcus sulfureus ATCC_49903 (PacBio/Illumina hybrid assembly).</title>
        <authorList>
            <consortium name="The Broad Institute Genomics Platform"/>
            <consortium name="The Broad Institute Genome Sequencing Center for Infectious Disease"/>
            <person name="Earl A."/>
            <person name="Russ C."/>
            <person name="Gilmore M."/>
            <person name="Surin D."/>
            <person name="Walker B."/>
            <person name="Young S."/>
            <person name="Zeng Q."/>
            <person name="Gargeya S."/>
            <person name="Fitzgerald M."/>
            <person name="Haas B."/>
            <person name="Abouelleil A."/>
            <person name="Allen A.W."/>
            <person name="Alvarado L."/>
            <person name="Arachchi H.M."/>
            <person name="Berlin A.M."/>
            <person name="Chapman S.B."/>
            <person name="Gainer-Dewar J."/>
            <person name="Goldberg J."/>
            <person name="Griggs A."/>
            <person name="Gujja S."/>
            <person name="Hansen M."/>
            <person name="Howarth C."/>
            <person name="Imamovic A."/>
            <person name="Ireland A."/>
            <person name="Larimer J."/>
            <person name="McCowan C."/>
            <person name="Murphy C."/>
            <person name="Pearson M."/>
            <person name="Poon T.W."/>
            <person name="Priest M."/>
            <person name="Roberts A."/>
            <person name="Saif S."/>
            <person name="Shea T."/>
            <person name="Sisk P."/>
            <person name="Sykes S."/>
            <person name="Wortman J."/>
            <person name="Nusbaum C."/>
            <person name="Birren B."/>
        </authorList>
    </citation>
    <scope>NUCLEOTIDE SEQUENCE [LARGE SCALE GENOMIC DNA]</scope>
    <source>
        <strain evidence="2 3">ATCC 49903</strain>
    </source>
</reference>
<dbReference type="InterPro" id="IPR052712">
    <property type="entry name" value="Acid_resist_chaperone_HdeD"/>
</dbReference>
<evidence type="ECO:0000256" key="1">
    <source>
        <dbReference type="SAM" id="Phobius"/>
    </source>
</evidence>
<proteinExistence type="predicted"/>
<keyword evidence="1" id="KW-0472">Membrane</keyword>
<feature type="transmembrane region" description="Helical" evidence="1">
    <location>
        <begin position="149"/>
        <end position="169"/>
    </location>
</feature>
<accession>S0L5X1</accession>
<dbReference type="PANTHER" id="PTHR34989">
    <property type="entry name" value="PROTEIN HDED"/>
    <property type="match status" value="1"/>
</dbReference>
<evidence type="ECO:0000313" key="3">
    <source>
        <dbReference type="Proteomes" id="UP000015961"/>
    </source>
</evidence>
<feature type="transmembrane region" description="Helical" evidence="1">
    <location>
        <begin position="65"/>
        <end position="86"/>
    </location>
</feature>